<dbReference type="GO" id="GO:0006310">
    <property type="term" value="P:DNA recombination"/>
    <property type="evidence" value="ECO:0007669"/>
    <property type="project" value="UniProtKB-KW"/>
</dbReference>
<dbReference type="CDD" id="cd01189">
    <property type="entry name" value="INT_ICEBs1_C_like"/>
    <property type="match status" value="1"/>
</dbReference>
<dbReference type="Gene3D" id="1.10.443.10">
    <property type="entry name" value="Intergrase catalytic core"/>
    <property type="match status" value="1"/>
</dbReference>
<organism evidence="7 8">
    <name type="scientific">Halobacillus karajensis</name>
    <dbReference type="NCBI Taxonomy" id="195088"/>
    <lineage>
        <taxon>Bacteria</taxon>
        <taxon>Bacillati</taxon>
        <taxon>Bacillota</taxon>
        <taxon>Bacilli</taxon>
        <taxon>Bacillales</taxon>
        <taxon>Bacillaceae</taxon>
        <taxon>Halobacillus</taxon>
    </lineage>
</organism>
<reference evidence="8" key="1">
    <citation type="submission" date="2014-03" db="EMBL/GenBank/DDBJ databases">
        <authorList>
            <person name="Urmite Genomes U."/>
        </authorList>
    </citation>
    <scope>NUCLEOTIDE SEQUENCE [LARGE SCALE GENOMIC DNA]</scope>
    <source>
        <strain evidence="8">HD-03</strain>
    </source>
</reference>
<dbReference type="InterPro" id="IPR013762">
    <property type="entry name" value="Integrase-like_cat_sf"/>
</dbReference>
<proteinExistence type="predicted"/>
<keyword evidence="3" id="KW-0233">DNA recombination</keyword>
<protein>
    <submittedName>
        <fullName evidence="7">Integrase</fullName>
    </submittedName>
</protein>
<sequence length="393" mass="46006">MAGSGSVENRGNGSWRLTVRLGKDQNGKYIRKRKTVKAKNKTEARKKLAEFVTEVEAGEYIDPSKMKFEAFVAEWRDKWAKKHLAPKTLENYMYPIKNYFIPQFGHMRLEDVQPFHIMNYLDSLERTRKDYKEGGLSPASIQYHYRVLRNIFKRATEWNVIKNNPVENVTKPKLAQEKTDVYTQEEVQHLFALLENEPVHHNLIIKLAIMAGLRRGEILGLQWGNIDLDNRTIEVKHSLQYLNGEGFHLKTTKTKSSIRSVVIPNFLVEELRAYKHQKKKERLQAAELWEGGQYNYVFTTWDGKPYYPTVPGTWWRRFIKRTGFKFIRFHDLRHTAATLLINQGVHAKVISERLGHADIKTTMNVYGQYVRQADEEAANKLDHVFMPQVNKSR</sequence>
<feature type="domain" description="Core-binding (CB)" evidence="6">
    <location>
        <begin position="66"/>
        <end position="156"/>
    </location>
</feature>
<dbReference type="InterPro" id="IPR050090">
    <property type="entry name" value="Tyrosine_recombinase_XerCD"/>
</dbReference>
<evidence type="ECO:0000256" key="1">
    <source>
        <dbReference type="ARBA" id="ARBA00022908"/>
    </source>
</evidence>
<evidence type="ECO:0000256" key="2">
    <source>
        <dbReference type="ARBA" id="ARBA00023125"/>
    </source>
</evidence>
<keyword evidence="1" id="KW-0229">DNA integration</keyword>
<dbReference type="Gene3D" id="1.10.150.130">
    <property type="match status" value="1"/>
</dbReference>
<dbReference type="RefSeq" id="WP_035510231.1">
    <property type="nucleotide sequence ID" value="NZ_CCDH010000003.1"/>
</dbReference>
<dbReference type="PANTHER" id="PTHR30349">
    <property type="entry name" value="PHAGE INTEGRASE-RELATED"/>
    <property type="match status" value="1"/>
</dbReference>
<dbReference type="PANTHER" id="PTHR30349:SF91">
    <property type="entry name" value="INTA PROTEIN"/>
    <property type="match status" value="1"/>
</dbReference>
<evidence type="ECO:0000256" key="4">
    <source>
        <dbReference type="PROSITE-ProRule" id="PRU01248"/>
    </source>
</evidence>
<dbReference type="EMBL" id="CCDI010000004">
    <property type="protein sequence ID" value="CDQ24941.1"/>
    <property type="molecule type" value="Genomic_DNA"/>
</dbReference>
<dbReference type="PROSITE" id="PS51898">
    <property type="entry name" value="TYR_RECOMBINASE"/>
    <property type="match status" value="1"/>
</dbReference>
<dbReference type="InterPro" id="IPR010998">
    <property type="entry name" value="Integrase_recombinase_N"/>
</dbReference>
<dbReference type="Pfam" id="PF00589">
    <property type="entry name" value="Phage_integrase"/>
    <property type="match status" value="1"/>
</dbReference>
<dbReference type="SUPFAM" id="SSF56349">
    <property type="entry name" value="DNA breaking-rejoining enzymes"/>
    <property type="match status" value="1"/>
</dbReference>
<feature type="domain" description="Tyr recombinase" evidence="5">
    <location>
        <begin position="177"/>
        <end position="382"/>
    </location>
</feature>
<dbReference type="Proteomes" id="UP000028868">
    <property type="component" value="Unassembled WGS sequence"/>
</dbReference>
<dbReference type="InterPro" id="IPR011010">
    <property type="entry name" value="DNA_brk_join_enz"/>
</dbReference>
<reference evidence="7 8" key="2">
    <citation type="submission" date="2014-05" db="EMBL/GenBank/DDBJ databases">
        <title>Draft genome sequence of Halobacillus karajensis HK-03.</title>
        <authorList>
            <person name="Khelaifia S."/>
            <person name="Croce O."/>
            <person name="Lagier J.C."/>
            <person name="Raoult D."/>
        </authorList>
    </citation>
    <scope>NUCLEOTIDE SEQUENCE [LARGE SCALE GENOMIC DNA]</scope>
    <source>
        <strain evidence="7 8">HD-03</strain>
    </source>
</reference>
<evidence type="ECO:0000259" key="5">
    <source>
        <dbReference type="PROSITE" id="PS51898"/>
    </source>
</evidence>
<gene>
    <name evidence="7" type="primary">Int-Tn_2</name>
    <name evidence="7" type="ORF">BN983_03242</name>
</gene>
<evidence type="ECO:0000256" key="3">
    <source>
        <dbReference type="ARBA" id="ARBA00023172"/>
    </source>
</evidence>
<evidence type="ECO:0000313" key="7">
    <source>
        <dbReference type="EMBL" id="CDQ24941.1"/>
    </source>
</evidence>
<dbReference type="InterPro" id="IPR004107">
    <property type="entry name" value="Integrase_SAM-like_N"/>
</dbReference>
<dbReference type="AlphaFoldDB" id="A0A024P888"/>
<evidence type="ECO:0000259" key="6">
    <source>
        <dbReference type="PROSITE" id="PS51900"/>
    </source>
</evidence>
<dbReference type="GO" id="GO:0003677">
    <property type="term" value="F:DNA binding"/>
    <property type="evidence" value="ECO:0007669"/>
    <property type="project" value="UniProtKB-UniRule"/>
</dbReference>
<dbReference type="GO" id="GO:0015074">
    <property type="term" value="P:DNA integration"/>
    <property type="evidence" value="ECO:0007669"/>
    <property type="project" value="UniProtKB-KW"/>
</dbReference>
<accession>A0A024P888</accession>
<comment type="caution">
    <text evidence="7">The sequence shown here is derived from an EMBL/GenBank/DDBJ whole genome shotgun (WGS) entry which is preliminary data.</text>
</comment>
<keyword evidence="8" id="KW-1185">Reference proteome</keyword>
<dbReference type="InterPro" id="IPR002104">
    <property type="entry name" value="Integrase_catalytic"/>
</dbReference>
<dbReference type="InterPro" id="IPR044068">
    <property type="entry name" value="CB"/>
</dbReference>
<dbReference type="PROSITE" id="PS51900">
    <property type="entry name" value="CB"/>
    <property type="match status" value="1"/>
</dbReference>
<evidence type="ECO:0000313" key="8">
    <source>
        <dbReference type="Proteomes" id="UP000028868"/>
    </source>
</evidence>
<keyword evidence="2 4" id="KW-0238">DNA-binding</keyword>
<name>A0A024P888_9BACI</name>
<dbReference type="Pfam" id="PF14659">
    <property type="entry name" value="Phage_int_SAM_3"/>
    <property type="match status" value="1"/>
</dbReference>